<feature type="compositionally biased region" description="Basic and acidic residues" evidence="1">
    <location>
        <begin position="258"/>
        <end position="277"/>
    </location>
</feature>
<dbReference type="AlphaFoldDB" id="A0AAE1CDK7"/>
<gene>
    <name evidence="2" type="ORF">B0T22DRAFT_461651</name>
</gene>
<feature type="region of interest" description="Disordered" evidence="1">
    <location>
        <begin position="526"/>
        <end position="762"/>
    </location>
</feature>
<feature type="compositionally biased region" description="Acidic residues" evidence="1">
    <location>
        <begin position="25"/>
        <end position="38"/>
    </location>
</feature>
<proteinExistence type="predicted"/>
<accession>A0AAE1CDK7</accession>
<feature type="region of interest" description="Disordered" evidence="1">
    <location>
        <begin position="289"/>
        <end position="359"/>
    </location>
</feature>
<feature type="compositionally biased region" description="Low complexity" evidence="1">
    <location>
        <begin position="161"/>
        <end position="173"/>
    </location>
</feature>
<dbReference type="Proteomes" id="UP001270362">
    <property type="component" value="Unassembled WGS sequence"/>
</dbReference>
<evidence type="ECO:0000313" key="3">
    <source>
        <dbReference type="Proteomes" id="UP001270362"/>
    </source>
</evidence>
<evidence type="ECO:0000313" key="2">
    <source>
        <dbReference type="EMBL" id="KAK3689505.1"/>
    </source>
</evidence>
<feature type="compositionally biased region" description="Basic and acidic residues" evidence="1">
    <location>
        <begin position="289"/>
        <end position="329"/>
    </location>
</feature>
<feature type="compositionally biased region" description="Low complexity" evidence="1">
    <location>
        <begin position="237"/>
        <end position="249"/>
    </location>
</feature>
<feature type="compositionally biased region" description="Basic and acidic residues" evidence="1">
    <location>
        <begin position="584"/>
        <end position="599"/>
    </location>
</feature>
<comment type="caution">
    <text evidence="2">The sequence shown here is derived from an EMBL/GenBank/DDBJ whole genome shotgun (WGS) entry which is preliminary data.</text>
</comment>
<feature type="compositionally biased region" description="Polar residues" evidence="1">
    <location>
        <begin position="58"/>
        <end position="70"/>
    </location>
</feature>
<feature type="compositionally biased region" description="Acidic residues" evidence="1">
    <location>
        <begin position="707"/>
        <end position="720"/>
    </location>
</feature>
<organism evidence="2 3">
    <name type="scientific">Podospora appendiculata</name>
    <dbReference type="NCBI Taxonomy" id="314037"/>
    <lineage>
        <taxon>Eukaryota</taxon>
        <taxon>Fungi</taxon>
        <taxon>Dikarya</taxon>
        <taxon>Ascomycota</taxon>
        <taxon>Pezizomycotina</taxon>
        <taxon>Sordariomycetes</taxon>
        <taxon>Sordariomycetidae</taxon>
        <taxon>Sordariales</taxon>
        <taxon>Podosporaceae</taxon>
        <taxon>Podospora</taxon>
    </lineage>
</organism>
<dbReference type="EMBL" id="JAULSO010000002">
    <property type="protein sequence ID" value="KAK3689505.1"/>
    <property type="molecule type" value="Genomic_DNA"/>
</dbReference>
<sequence length="762" mass="84596">MTPPSYQVPDSFRNRNWDQPVDGSWSEDDENGYYEDPEPGTAHERSSAPRRRPSRASTINSTGTIRTNPSPHRLGRHSNHHRDVGDGRATAPPAPRRRQLTTGTSSAAHDDRWQGSNVHYAGEQMAQIRNPGYYKSGPGAPPNVNPMMSPLQGMQDPFSRGPGPYQGAPYQGGPYPGPPYQTPPSSYDYSAPRGPMLPPSSSRPPTHRPTPRDPGVFEPTSSASRPKVRVRSSSTNRPRVQVRVQAARRPSPPPPPEPRIEPRVERLEQENQALRERLELTQEQCRIEMEAAAQHRQELDAQRAAEEEAAQRNAERNRRHDREHRERSSQSRTRRSGSRGAPNAPRVVRINHSDLREARPKVIVEVGKSMEPGPAPNDSRMEDQQRQARDHMATNELRGLLGGYDAVPRDLEMQRTLEVLRLAQLLAPQQTRPAMVPAATLPALLDQLRISNTSWHGSQVPGMAMTQPDFGYLGDSSHLAALPSLLSILVKRVDSMDQKMVSVDQKMDTLSQQRLAILEGELLDDESYHSPLPSRRSYRGSELGDPESTRSRASTGSVFSDPRSTTESGISRGAQSSARGGTATEHRRTVPRPHQDSRRAMSRHQTPGPNEPSRSERFAPLPSPLPYPPSTTSFGPPMPAYAEEIHDEDLEASRRGPRSSGRRFPDGRTEIGSQTQRSEREGRRAETTAAANTSSRRRDPSAAGDFFDGDDGDSSDDDDEYFSRVPVDREIPRRRTSGIYPRPAPASVPDAPNPLKTKPLAY</sequence>
<reference evidence="2" key="1">
    <citation type="journal article" date="2023" name="Mol. Phylogenet. Evol.">
        <title>Genome-scale phylogeny and comparative genomics of the fungal order Sordariales.</title>
        <authorList>
            <person name="Hensen N."/>
            <person name="Bonometti L."/>
            <person name="Westerberg I."/>
            <person name="Brannstrom I.O."/>
            <person name="Guillou S."/>
            <person name="Cros-Aarteil S."/>
            <person name="Calhoun S."/>
            <person name="Haridas S."/>
            <person name="Kuo A."/>
            <person name="Mondo S."/>
            <person name="Pangilinan J."/>
            <person name="Riley R."/>
            <person name="LaButti K."/>
            <person name="Andreopoulos B."/>
            <person name="Lipzen A."/>
            <person name="Chen C."/>
            <person name="Yan M."/>
            <person name="Daum C."/>
            <person name="Ng V."/>
            <person name="Clum A."/>
            <person name="Steindorff A."/>
            <person name="Ohm R.A."/>
            <person name="Martin F."/>
            <person name="Silar P."/>
            <person name="Natvig D.O."/>
            <person name="Lalanne C."/>
            <person name="Gautier V."/>
            <person name="Ament-Velasquez S.L."/>
            <person name="Kruys A."/>
            <person name="Hutchinson M.I."/>
            <person name="Powell A.J."/>
            <person name="Barry K."/>
            <person name="Miller A.N."/>
            <person name="Grigoriev I.V."/>
            <person name="Debuchy R."/>
            <person name="Gladieux P."/>
            <person name="Hiltunen Thoren M."/>
            <person name="Johannesson H."/>
        </authorList>
    </citation>
    <scope>NUCLEOTIDE SEQUENCE</scope>
    <source>
        <strain evidence="2">CBS 314.62</strain>
    </source>
</reference>
<feature type="region of interest" description="Disordered" evidence="1">
    <location>
        <begin position="1"/>
        <end position="277"/>
    </location>
</feature>
<name>A0AAE1CDK7_9PEZI</name>
<reference evidence="2" key="2">
    <citation type="submission" date="2023-06" db="EMBL/GenBank/DDBJ databases">
        <authorList>
            <consortium name="Lawrence Berkeley National Laboratory"/>
            <person name="Haridas S."/>
            <person name="Hensen N."/>
            <person name="Bonometti L."/>
            <person name="Westerberg I."/>
            <person name="Brannstrom I.O."/>
            <person name="Guillou S."/>
            <person name="Cros-Aarteil S."/>
            <person name="Calhoun S."/>
            <person name="Kuo A."/>
            <person name="Mondo S."/>
            <person name="Pangilinan J."/>
            <person name="Riley R."/>
            <person name="Labutti K."/>
            <person name="Andreopoulos B."/>
            <person name="Lipzen A."/>
            <person name="Chen C."/>
            <person name="Yanf M."/>
            <person name="Daum C."/>
            <person name="Ng V."/>
            <person name="Clum A."/>
            <person name="Steindorff A."/>
            <person name="Ohm R."/>
            <person name="Martin F."/>
            <person name="Silar P."/>
            <person name="Natvig D."/>
            <person name="Lalanne C."/>
            <person name="Gautier V."/>
            <person name="Ament-Velasquez S.L."/>
            <person name="Kruys A."/>
            <person name="Hutchinson M.I."/>
            <person name="Powell A.J."/>
            <person name="Barry K."/>
            <person name="Miller A.N."/>
            <person name="Grigoriev I.V."/>
            <person name="Debuchy R."/>
            <person name="Gladieux P."/>
            <person name="Thoren M.H."/>
            <person name="Johannesson H."/>
        </authorList>
    </citation>
    <scope>NUCLEOTIDE SEQUENCE</scope>
    <source>
        <strain evidence="2">CBS 314.62</strain>
    </source>
</reference>
<evidence type="ECO:0000256" key="1">
    <source>
        <dbReference type="SAM" id="MobiDB-lite"/>
    </source>
</evidence>
<feature type="compositionally biased region" description="Polar residues" evidence="1">
    <location>
        <begin position="551"/>
        <end position="579"/>
    </location>
</feature>
<keyword evidence="3" id="KW-1185">Reference proteome</keyword>
<feature type="region of interest" description="Disordered" evidence="1">
    <location>
        <begin position="366"/>
        <end position="385"/>
    </location>
</feature>
<feature type="compositionally biased region" description="Basic and acidic residues" evidence="1">
    <location>
        <begin position="677"/>
        <end position="686"/>
    </location>
</feature>
<protein>
    <submittedName>
        <fullName evidence="2">Uncharacterized protein</fullName>
    </submittedName>
</protein>